<evidence type="ECO:0000313" key="4">
    <source>
        <dbReference type="EMBL" id="MBU8824228.1"/>
    </source>
</evidence>
<dbReference type="InterPro" id="IPR002669">
    <property type="entry name" value="UreD"/>
</dbReference>
<evidence type="ECO:0000313" key="5">
    <source>
        <dbReference type="Proteomes" id="UP000696413"/>
    </source>
</evidence>
<dbReference type="Proteomes" id="UP000696413">
    <property type="component" value="Unassembled WGS sequence"/>
</dbReference>
<comment type="similarity">
    <text evidence="1 3">Belongs to the UreD family.</text>
</comment>
<comment type="subunit">
    <text evidence="3">UreD, UreF and UreG form a complex that acts as a GTP-hydrolysis-dependent molecular chaperone, activating the urease apoprotein by helping to assemble the nickel containing metallocenter of UreC. The UreE protein probably delivers the nickel.</text>
</comment>
<dbReference type="Pfam" id="PF01774">
    <property type="entry name" value="UreD"/>
    <property type="match status" value="1"/>
</dbReference>
<organism evidence="4 5">
    <name type="scientific">Mycolicibacterium goodii</name>
    <name type="common">Mycobacterium goodii</name>
    <dbReference type="NCBI Taxonomy" id="134601"/>
    <lineage>
        <taxon>Bacteria</taxon>
        <taxon>Bacillati</taxon>
        <taxon>Actinomycetota</taxon>
        <taxon>Actinomycetes</taxon>
        <taxon>Mycobacteriales</taxon>
        <taxon>Mycobacteriaceae</taxon>
        <taxon>Mycolicibacterium</taxon>
    </lineage>
</organism>
<gene>
    <name evidence="3" type="primary">ureD</name>
    <name evidence="4" type="ORF">KL859_15290</name>
</gene>
<evidence type="ECO:0000256" key="2">
    <source>
        <dbReference type="ARBA" id="ARBA00023186"/>
    </source>
</evidence>
<sequence>MNLGDRLAADLRFARVGAHTVLTRRRHRWPVVIGRVFDDHSGRGALTLQNAAGTVIPGDVIRARIDVVDGAWATVMGQGATLVSGVPDGDVSVEETRLFVDAGSHLRFDPSPRILTTHARHRQRTEVCVEPGGCAVVVDAIVLHPELAGGDTAFGSLESMVTVRAPDGVLLALDTQLLDDPPATERFTAFGTVYLVGTGFDTALTAATPELESLTAMSGRTVYVGISDLPNEAGWAVRIAAADGGVLRNAVSAITARLDSLAPFRRNAVSARSEHEVSRK</sequence>
<comment type="caution">
    <text evidence="4">The sequence shown here is derived from an EMBL/GenBank/DDBJ whole genome shotgun (WGS) entry which is preliminary data.</text>
</comment>
<evidence type="ECO:0000256" key="3">
    <source>
        <dbReference type="HAMAP-Rule" id="MF_01384"/>
    </source>
</evidence>
<accession>A0ABS6HSB8</accession>
<dbReference type="RefSeq" id="WP_214395043.1">
    <property type="nucleotide sequence ID" value="NZ_JAHBOL010000014.1"/>
</dbReference>
<dbReference type="EMBL" id="JAHBOM010000010">
    <property type="protein sequence ID" value="MBU8824228.1"/>
    <property type="molecule type" value="Genomic_DNA"/>
</dbReference>
<proteinExistence type="inferred from homology"/>
<dbReference type="HAMAP" id="MF_01384">
    <property type="entry name" value="UreD"/>
    <property type="match status" value="1"/>
</dbReference>
<dbReference type="PANTHER" id="PTHR33643">
    <property type="entry name" value="UREASE ACCESSORY PROTEIN D"/>
    <property type="match status" value="1"/>
</dbReference>
<name>A0ABS6HSB8_MYCGD</name>
<keyword evidence="2 3" id="KW-0143">Chaperone</keyword>
<keyword evidence="3" id="KW-0963">Cytoplasm</keyword>
<keyword evidence="3" id="KW-0996">Nickel insertion</keyword>
<reference evidence="4 5" key="1">
    <citation type="submission" date="2021-05" db="EMBL/GenBank/DDBJ databases">
        <title>Draft Genome Sequences of Clinical Respiratory Isolates of Mycobacterium goodii Recovered in Ireland.</title>
        <authorList>
            <person name="Flanagan P.R."/>
            <person name="Mok S."/>
            <person name="Roycroft E."/>
            <person name="Rogers T.R."/>
            <person name="Fitzgibbon M."/>
        </authorList>
    </citation>
    <scope>NUCLEOTIDE SEQUENCE [LARGE SCALE GENOMIC DNA]</scope>
    <source>
        <strain evidence="4 5">14IE55</strain>
    </source>
</reference>
<comment type="function">
    <text evidence="3">Required for maturation of urease via the functional incorporation of the urease nickel metallocenter.</text>
</comment>
<dbReference type="PANTHER" id="PTHR33643:SF1">
    <property type="entry name" value="UREASE ACCESSORY PROTEIN D"/>
    <property type="match status" value="1"/>
</dbReference>
<evidence type="ECO:0000256" key="1">
    <source>
        <dbReference type="ARBA" id="ARBA00007177"/>
    </source>
</evidence>
<comment type="subcellular location">
    <subcellularLocation>
        <location evidence="3">Cytoplasm</location>
    </subcellularLocation>
</comment>
<protein>
    <recommendedName>
        <fullName evidence="3">Urease accessory protein UreD</fullName>
    </recommendedName>
</protein>
<keyword evidence="5" id="KW-1185">Reference proteome</keyword>